<name>A0A1R3GXR7_9ROSI</name>
<dbReference type="STRING" id="93759.A0A1R3GXR7"/>
<protein>
    <submittedName>
        <fullName evidence="4">Uncharacterized protein</fullName>
    </submittedName>
</protein>
<sequence length="127" mass="14448">MATDLELAQDLGEIKLPKLKIQPCAENENGSVIQGESSKKNEDDDNKRSSISEDELCLTPTAEENKIPEILSCPPAPRKPKRKPVSCKRKLSDQFDFFEIVNREEVDEFFRAAAFDDSFNKRRCPCK</sequence>
<feature type="region of interest" description="Disordered" evidence="3">
    <location>
        <begin position="27"/>
        <end position="55"/>
    </location>
</feature>
<accession>A0A1R3GXR7</accession>
<evidence type="ECO:0000256" key="3">
    <source>
        <dbReference type="SAM" id="MobiDB-lite"/>
    </source>
</evidence>
<evidence type="ECO:0000256" key="1">
    <source>
        <dbReference type="ARBA" id="ARBA00023013"/>
    </source>
</evidence>
<dbReference type="AlphaFoldDB" id="A0A1R3GXR7"/>
<comment type="caution">
    <text evidence="4">The sequence shown here is derived from an EMBL/GenBank/DDBJ whole genome shotgun (WGS) entry which is preliminary data.</text>
</comment>
<keyword evidence="5" id="KW-1185">Reference proteome</keyword>
<evidence type="ECO:0000313" key="4">
    <source>
        <dbReference type="EMBL" id="OMO62837.1"/>
    </source>
</evidence>
<dbReference type="PANTHER" id="PTHR33142:SF13">
    <property type="entry name" value="CYCLIN-DEPENDENT PROTEIN KINASE INHIBITOR SMR1"/>
    <property type="match status" value="1"/>
</dbReference>
<gene>
    <name evidence="4" type="ORF">COLO4_32872</name>
</gene>
<proteinExistence type="predicted"/>
<feature type="compositionally biased region" description="Basic and acidic residues" evidence="3">
    <location>
        <begin position="37"/>
        <end position="51"/>
    </location>
</feature>
<dbReference type="OrthoDB" id="662905at2759"/>
<organism evidence="4 5">
    <name type="scientific">Corchorus olitorius</name>
    <dbReference type="NCBI Taxonomy" id="93759"/>
    <lineage>
        <taxon>Eukaryota</taxon>
        <taxon>Viridiplantae</taxon>
        <taxon>Streptophyta</taxon>
        <taxon>Embryophyta</taxon>
        <taxon>Tracheophyta</taxon>
        <taxon>Spermatophyta</taxon>
        <taxon>Magnoliopsida</taxon>
        <taxon>eudicotyledons</taxon>
        <taxon>Gunneridae</taxon>
        <taxon>Pentapetalae</taxon>
        <taxon>rosids</taxon>
        <taxon>malvids</taxon>
        <taxon>Malvales</taxon>
        <taxon>Malvaceae</taxon>
        <taxon>Grewioideae</taxon>
        <taxon>Apeibeae</taxon>
        <taxon>Corchorus</taxon>
    </lineage>
</organism>
<evidence type="ECO:0000256" key="2">
    <source>
        <dbReference type="ARBA" id="ARBA00023306"/>
    </source>
</evidence>
<keyword evidence="2" id="KW-0131">Cell cycle</keyword>
<dbReference type="GO" id="GO:0032875">
    <property type="term" value="P:regulation of DNA endoreduplication"/>
    <property type="evidence" value="ECO:0007669"/>
    <property type="project" value="InterPro"/>
</dbReference>
<reference evidence="5" key="1">
    <citation type="submission" date="2013-09" db="EMBL/GenBank/DDBJ databases">
        <title>Corchorus olitorius genome sequencing.</title>
        <authorList>
            <person name="Alam M."/>
            <person name="Haque M.S."/>
            <person name="Islam M.S."/>
            <person name="Emdad E.M."/>
            <person name="Islam M.M."/>
            <person name="Ahmed B."/>
            <person name="Halim A."/>
            <person name="Hossen Q.M.M."/>
            <person name="Hossain M.Z."/>
            <person name="Ahmed R."/>
            <person name="Khan M.M."/>
            <person name="Islam R."/>
            <person name="Rashid M.M."/>
            <person name="Khan S.A."/>
            <person name="Rahman M.S."/>
            <person name="Alam M."/>
            <person name="Yahiya A.S."/>
            <person name="Khan M.S."/>
            <person name="Azam M.S."/>
            <person name="Haque T."/>
            <person name="Lashkar M.Z.H."/>
            <person name="Akhand A.I."/>
            <person name="Morshed G."/>
            <person name="Roy S."/>
            <person name="Uddin K.S."/>
            <person name="Rabeya T."/>
            <person name="Hossain A.S."/>
            <person name="Chowdhury A."/>
            <person name="Snigdha A.R."/>
            <person name="Mortoza M.S."/>
            <person name="Matin S.A."/>
            <person name="Hoque S.M.E."/>
            <person name="Islam M.K."/>
            <person name="Roy D.K."/>
            <person name="Haider R."/>
            <person name="Moosa M.M."/>
            <person name="Elias S.M."/>
            <person name="Hasan A.M."/>
            <person name="Jahan S."/>
            <person name="Shafiuddin M."/>
            <person name="Mahmood N."/>
            <person name="Shommy N.S."/>
        </authorList>
    </citation>
    <scope>NUCLEOTIDE SEQUENCE [LARGE SCALE GENOMIC DNA]</scope>
    <source>
        <strain evidence="5">cv. O-4</strain>
    </source>
</reference>
<evidence type="ECO:0000313" key="5">
    <source>
        <dbReference type="Proteomes" id="UP000187203"/>
    </source>
</evidence>
<keyword evidence="1" id="KW-0649">Protein kinase inhibitor</keyword>
<dbReference type="GO" id="GO:0004860">
    <property type="term" value="F:protein kinase inhibitor activity"/>
    <property type="evidence" value="ECO:0007669"/>
    <property type="project" value="UniProtKB-KW"/>
</dbReference>
<dbReference type="EMBL" id="AWUE01021270">
    <property type="protein sequence ID" value="OMO62837.1"/>
    <property type="molecule type" value="Genomic_DNA"/>
</dbReference>
<dbReference type="Proteomes" id="UP000187203">
    <property type="component" value="Unassembled WGS sequence"/>
</dbReference>
<dbReference type="InterPro" id="IPR040389">
    <property type="entry name" value="SMR"/>
</dbReference>
<dbReference type="PANTHER" id="PTHR33142">
    <property type="entry name" value="CYCLIN-DEPENDENT PROTEIN KINASE INHIBITOR SMR13"/>
    <property type="match status" value="1"/>
</dbReference>